<evidence type="ECO:0000256" key="5">
    <source>
        <dbReference type="ARBA" id="ARBA00054277"/>
    </source>
</evidence>
<accession>A0A9P7Z5G7</accession>
<dbReference type="InterPro" id="IPR050960">
    <property type="entry name" value="AB_hydrolase_4_sf"/>
</dbReference>
<dbReference type="InterPro" id="IPR029058">
    <property type="entry name" value="AB_hydrolase_fold"/>
</dbReference>
<dbReference type="AlphaFoldDB" id="A0A9P7Z5G7"/>
<keyword evidence="11" id="KW-1185">Reference proteome</keyword>
<dbReference type="InterPro" id="IPR000073">
    <property type="entry name" value="AB_hydrolase_1"/>
</dbReference>
<keyword evidence="3 10" id="KW-0378">Hydrolase</keyword>
<dbReference type="OrthoDB" id="5954035at2759"/>
<evidence type="ECO:0000256" key="8">
    <source>
        <dbReference type="PIRSR" id="PIRSR005211-1"/>
    </source>
</evidence>
<reference evidence="10" key="1">
    <citation type="journal article" date="2021" name="IMA Fungus">
        <title>Genomic characterization of three marine fungi, including Emericellopsis atlantica sp. nov. with signatures of a generalist lifestyle and marine biomass degradation.</title>
        <authorList>
            <person name="Hagestad O.C."/>
            <person name="Hou L."/>
            <person name="Andersen J.H."/>
            <person name="Hansen E.H."/>
            <person name="Altermark B."/>
            <person name="Li C."/>
            <person name="Kuhnert E."/>
            <person name="Cox R.J."/>
            <person name="Crous P.W."/>
            <person name="Spatafora J.W."/>
            <person name="Lail K."/>
            <person name="Amirebrahimi M."/>
            <person name="Lipzen A."/>
            <person name="Pangilinan J."/>
            <person name="Andreopoulos W."/>
            <person name="Hayes R.D."/>
            <person name="Ng V."/>
            <person name="Grigoriev I.V."/>
            <person name="Jackson S.A."/>
            <person name="Sutton T.D.S."/>
            <person name="Dobson A.D.W."/>
            <person name="Rama T."/>
        </authorList>
    </citation>
    <scope>NUCLEOTIDE SEQUENCE</scope>
    <source>
        <strain evidence="10">TRa3180A</strain>
    </source>
</reference>
<feature type="active site" description="Charge relay system" evidence="8">
    <location>
        <position position="208"/>
    </location>
</feature>
<protein>
    <recommendedName>
        <fullName evidence="6">alcohol O-acetyltransferase</fullName>
        <ecNumber evidence="6">2.3.1.84</ecNumber>
    </recommendedName>
    <alternativeName>
        <fullName evidence="7">Alcohol O-acetyltransferase</fullName>
    </alternativeName>
</protein>
<dbReference type="GO" id="GO:0008126">
    <property type="term" value="F:acetylesterase activity"/>
    <property type="evidence" value="ECO:0007669"/>
    <property type="project" value="TreeGrafter"/>
</dbReference>
<feature type="active site" description="Charge relay system" evidence="8">
    <location>
        <position position="365"/>
    </location>
</feature>
<dbReference type="Gene3D" id="3.40.50.1820">
    <property type="entry name" value="alpha/beta hydrolase"/>
    <property type="match status" value="1"/>
</dbReference>
<dbReference type="FunFam" id="3.40.50.1820:FF:000137">
    <property type="entry name" value="EEB1p Acyl-coenzymeA:ethanol O-acyltransferase"/>
    <property type="match status" value="1"/>
</dbReference>
<comment type="function">
    <text evidence="5">Displays enzymatic activity both for medium-chain fatty acid (MCFA) ethyl ester synthesis and hydrolysis (esterase activity). MCFA are toxic for yeast and this enzyme could thus be involved in their detoxification by esterification.</text>
</comment>
<dbReference type="PANTHER" id="PTHR10794">
    <property type="entry name" value="ABHYDROLASE DOMAIN-CONTAINING PROTEIN"/>
    <property type="match status" value="1"/>
</dbReference>
<dbReference type="EC" id="2.3.1.84" evidence="6"/>
<dbReference type="Pfam" id="PF00561">
    <property type="entry name" value="Abhydrolase_1"/>
    <property type="match status" value="1"/>
</dbReference>
<comment type="catalytic activity">
    <reaction evidence="4">
        <text>an aliphatic alcohol + acetyl-CoA = an acetyl ester + CoA</text>
        <dbReference type="Rhea" id="RHEA:17229"/>
        <dbReference type="ChEBI" id="CHEBI:2571"/>
        <dbReference type="ChEBI" id="CHEBI:47622"/>
        <dbReference type="ChEBI" id="CHEBI:57287"/>
        <dbReference type="ChEBI" id="CHEBI:57288"/>
        <dbReference type="EC" id="2.3.1.84"/>
    </reaction>
</comment>
<dbReference type="SUPFAM" id="SSF53474">
    <property type="entry name" value="alpha/beta-Hydrolases"/>
    <property type="match status" value="1"/>
</dbReference>
<dbReference type="GO" id="GO:0004026">
    <property type="term" value="F:alcohol O-acetyltransferase activity"/>
    <property type="evidence" value="ECO:0007669"/>
    <property type="project" value="UniProtKB-EC"/>
</dbReference>
<name>A0A9P7Z5G7_9HELO</name>
<feature type="active site" description="Charge relay system" evidence="8">
    <location>
        <position position="336"/>
    </location>
</feature>
<dbReference type="GO" id="GO:0051792">
    <property type="term" value="P:medium-chain fatty acid biosynthetic process"/>
    <property type="evidence" value="ECO:0007669"/>
    <property type="project" value="TreeGrafter"/>
</dbReference>
<dbReference type="GO" id="GO:0051793">
    <property type="term" value="P:medium-chain fatty acid catabolic process"/>
    <property type="evidence" value="ECO:0007669"/>
    <property type="project" value="UniProtKB-ARBA"/>
</dbReference>
<evidence type="ECO:0000256" key="3">
    <source>
        <dbReference type="ARBA" id="ARBA00022801"/>
    </source>
</evidence>
<dbReference type="EMBL" id="MU253858">
    <property type="protein sequence ID" value="KAG9245238.1"/>
    <property type="molecule type" value="Genomic_DNA"/>
</dbReference>
<gene>
    <name evidence="10" type="ORF">BJ878DRAFT_502470</name>
</gene>
<evidence type="ECO:0000313" key="10">
    <source>
        <dbReference type="EMBL" id="KAG9245238.1"/>
    </source>
</evidence>
<evidence type="ECO:0000259" key="9">
    <source>
        <dbReference type="Pfam" id="PF00561"/>
    </source>
</evidence>
<comment type="similarity">
    <text evidence="1">Belongs to the AB hydrolase superfamily. AB hydrolase 4 family.</text>
</comment>
<evidence type="ECO:0000256" key="6">
    <source>
        <dbReference type="ARBA" id="ARBA00066969"/>
    </source>
</evidence>
<evidence type="ECO:0000256" key="1">
    <source>
        <dbReference type="ARBA" id="ARBA00010884"/>
    </source>
</evidence>
<evidence type="ECO:0000256" key="4">
    <source>
        <dbReference type="ARBA" id="ARBA00050620"/>
    </source>
</evidence>
<keyword evidence="2" id="KW-0808">Transferase</keyword>
<dbReference type="Proteomes" id="UP000887226">
    <property type="component" value="Unassembled WGS sequence"/>
</dbReference>
<dbReference type="InterPro" id="IPR012020">
    <property type="entry name" value="ABHD4"/>
</dbReference>
<dbReference type="PIRSF" id="PIRSF005211">
    <property type="entry name" value="Ab_hydro_YheT"/>
    <property type="match status" value="1"/>
</dbReference>
<evidence type="ECO:0000256" key="2">
    <source>
        <dbReference type="ARBA" id="ARBA00022679"/>
    </source>
</evidence>
<evidence type="ECO:0000256" key="7">
    <source>
        <dbReference type="ARBA" id="ARBA00080774"/>
    </source>
</evidence>
<dbReference type="GO" id="GO:0047372">
    <property type="term" value="F:monoacylglycerol lipase activity"/>
    <property type="evidence" value="ECO:0007669"/>
    <property type="project" value="TreeGrafter"/>
</dbReference>
<proteinExistence type="inferred from homology"/>
<comment type="caution">
    <text evidence="10">The sequence shown here is derived from an EMBL/GenBank/DDBJ whole genome shotgun (WGS) entry which is preliminary data.</text>
</comment>
<organism evidence="10 11">
    <name type="scientific">Calycina marina</name>
    <dbReference type="NCBI Taxonomy" id="1763456"/>
    <lineage>
        <taxon>Eukaryota</taxon>
        <taxon>Fungi</taxon>
        <taxon>Dikarya</taxon>
        <taxon>Ascomycota</taxon>
        <taxon>Pezizomycotina</taxon>
        <taxon>Leotiomycetes</taxon>
        <taxon>Helotiales</taxon>
        <taxon>Pezizellaceae</taxon>
        <taxon>Calycina</taxon>
    </lineage>
</organism>
<sequence length="423" mass="47272">MEWLGQAKINYTHSPDPISLKKKDGSDTTLLEICEQSTPPCNLNPLLFNGHLQTCWTAIKSDGPPLYYKRKVFEAENTSYAGSFCVDFVTQPSSGSSPDPDLPPRTTYFSDDEFVGIASLDSRPMLVALHGLSGGSYEVYLKHCLAPLVGAEGEKQWEACVVNSRGCAHHKITSSVLFNARSTWDCRQTVKWLRQKFPNRPLFGIGFSLGANILTNYVCEEGSNCELRAAVVLSSPWNLDVGSVGLQNTSIGLFYSSVMCGNLKKLAEKHKEQLIKNSKLDFKKLSETKYLHEFDRAIQCPTWGYPTEGAYYRDASSVDLLHAARIPIFAVNATDDPIALKQSLPYQEIQQTPYVILCTTSMGGHLSWFEIGGRRWHARPATNFLNKMAFEVESVVPVVEPVKADEDDLLAGRFNPLRRKWQM</sequence>
<feature type="domain" description="AB hydrolase-1" evidence="9">
    <location>
        <begin position="124"/>
        <end position="368"/>
    </location>
</feature>
<evidence type="ECO:0000313" key="11">
    <source>
        <dbReference type="Proteomes" id="UP000887226"/>
    </source>
</evidence>
<dbReference type="PANTHER" id="PTHR10794:SF63">
    <property type="entry name" value="ALPHA_BETA HYDROLASE 1, ISOFORM A"/>
    <property type="match status" value="1"/>
</dbReference>